<feature type="region of interest" description="Disordered" evidence="1">
    <location>
        <begin position="58"/>
        <end position="83"/>
    </location>
</feature>
<evidence type="ECO:0000313" key="3">
    <source>
        <dbReference type="Proteomes" id="UP000270296"/>
    </source>
</evidence>
<organism evidence="4">
    <name type="scientific">Soboliphyme baturini</name>
    <dbReference type="NCBI Taxonomy" id="241478"/>
    <lineage>
        <taxon>Eukaryota</taxon>
        <taxon>Metazoa</taxon>
        <taxon>Ecdysozoa</taxon>
        <taxon>Nematoda</taxon>
        <taxon>Enoplea</taxon>
        <taxon>Dorylaimia</taxon>
        <taxon>Dioctophymatida</taxon>
        <taxon>Dioctophymatoidea</taxon>
        <taxon>Soboliphymatidae</taxon>
        <taxon>Soboliphyme</taxon>
    </lineage>
</organism>
<feature type="compositionally biased region" description="Polar residues" evidence="1">
    <location>
        <begin position="68"/>
        <end position="83"/>
    </location>
</feature>
<sequence>MDCGGVGGASVATRSCAFSRTHPATLIPVPRIRQARKEAATLASATASSYTAYCATSEPGAGARSHVQPHSQSQTQSHIASLRPQQLTTRLSSGKDLMKAETGVAVNSK</sequence>
<dbReference type="WBParaSite" id="SBAD_0000490101-mRNA-1">
    <property type="protein sequence ID" value="SBAD_0000490101-mRNA-1"/>
    <property type="gene ID" value="SBAD_0000490101"/>
</dbReference>
<dbReference type="EMBL" id="UZAM01008497">
    <property type="protein sequence ID" value="VDP05204.1"/>
    <property type="molecule type" value="Genomic_DNA"/>
</dbReference>
<evidence type="ECO:0000313" key="2">
    <source>
        <dbReference type="EMBL" id="VDP05204.1"/>
    </source>
</evidence>
<keyword evidence="3" id="KW-1185">Reference proteome</keyword>
<gene>
    <name evidence="2" type="ORF">SBAD_LOCUS4705</name>
</gene>
<proteinExistence type="predicted"/>
<dbReference type="Proteomes" id="UP000270296">
    <property type="component" value="Unassembled WGS sequence"/>
</dbReference>
<evidence type="ECO:0000313" key="4">
    <source>
        <dbReference type="WBParaSite" id="SBAD_0000490101-mRNA-1"/>
    </source>
</evidence>
<dbReference type="AlphaFoldDB" id="A0A183IM59"/>
<protein>
    <submittedName>
        <fullName evidence="2 4">Uncharacterized protein</fullName>
    </submittedName>
</protein>
<name>A0A183IM59_9BILA</name>
<reference evidence="2 3" key="2">
    <citation type="submission" date="2018-11" db="EMBL/GenBank/DDBJ databases">
        <authorList>
            <consortium name="Pathogen Informatics"/>
        </authorList>
    </citation>
    <scope>NUCLEOTIDE SEQUENCE [LARGE SCALE GENOMIC DNA]</scope>
</reference>
<reference evidence="4" key="1">
    <citation type="submission" date="2016-06" db="UniProtKB">
        <authorList>
            <consortium name="WormBaseParasite"/>
        </authorList>
    </citation>
    <scope>IDENTIFICATION</scope>
</reference>
<evidence type="ECO:0000256" key="1">
    <source>
        <dbReference type="SAM" id="MobiDB-lite"/>
    </source>
</evidence>
<accession>A0A183IM59</accession>